<dbReference type="AlphaFoldDB" id="A0AAV5TRU0"/>
<protein>
    <recommendedName>
        <fullName evidence="8">BED-type domain-containing protein</fullName>
    </recommendedName>
</protein>
<dbReference type="PANTHER" id="PTHR23215">
    <property type="entry name" value="ZINC FINGER PROTEIN 207"/>
    <property type="match status" value="1"/>
</dbReference>
<dbReference type="InterPro" id="IPR013087">
    <property type="entry name" value="Znf_C2H2_type"/>
</dbReference>
<keyword evidence="5" id="KW-0539">Nucleus</keyword>
<evidence type="ECO:0000256" key="7">
    <source>
        <dbReference type="SAM" id="MobiDB-lite"/>
    </source>
</evidence>
<evidence type="ECO:0000259" key="8">
    <source>
        <dbReference type="PROSITE" id="PS50808"/>
    </source>
</evidence>
<gene>
    <name evidence="9" type="ORF">PENTCL1PPCAC_19215</name>
</gene>
<feature type="domain" description="BED-type" evidence="8">
    <location>
        <begin position="6"/>
        <end position="65"/>
    </location>
</feature>
<evidence type="ECO:0000256" key="4">
    <source>
        <dbReference type="ARBA" id="ARBA00022833"/>
    </source>
</evidence>
<dbReference type="PROSITE" id="PS50808">
    <property type="entry name" value="ZF_BED"/>
    <property type="match status" value="1"/>
</dbReference>
<feature type="region of interest" description="Disordered" evidence="7">
    <location>
        <begin position="182"/>
        <end position="286"/>
    </location>
</feature>
<feature type="compositionally biased region" description="Basic and acidic residues" evidence="7">
    <location>
        <begin position="240"/>
        <end position="249"/>
    </location>
</feature>
<evidence type="ECO:0000256" key="3">
    <source>
        <dbReference type="ARBA" id="ARBA00022771"/>
    </source>
</evidence>
<evidence type="ECO:0000313" key="10">
    <source>
        <dbReference type="Proteomes" id="UP001432027"/>
    </source>
</evidence>
<dbReference type="EMBL" id="BTSX01000004">
    <property type="protein sequence ID" value="GMS97041.1"/>
    <property type="molecule type" value="Genomic_DNA"/>
</dbReference>
<comment type="caution">
    <text evidence="9">The sequence shown here is derived from an EMBL/GenBank/DDBJ whole genome shotgun (WGS) entry which is preliminary data.</text>
</comment>
<proteinExistence type="predicted"/>
<keyword evidence="10" id="KW-1185">Reference proteome</keyword>
<dbReference type="GO" id="GO:0005634">
    <property type="term" value="C:nucleus"/>
    <property type="evidence" value="ECO:0007669"/>
    <property type="project" value="UniProtKB-SubCell"/>
</dbReference>
<dbReference type="PANTHER" id="PTHR23215:SF0">
    <property type="entry name" value="BUB3-INTERACTING AND GLEBS MOTIF-CONTAINING PROTEIN ZNF207"/>
    <property type="match status" value="1"/>
</dbReference>
<evidence type="ECO:0000313" key="9">
    <source>
        <dbReference type="EMBL" id="GMS97041.1"/>
    </source>
</evidence>
<reference evidence="9" key="1">
    <citation type="submission" date="2023-10" db="EMBL/GenBank/DDBJ databases">
        <title>Genome assembly of Pristionchus species.</title>
        <authorList>
            <person name="Yoshida K."/>
            <person name="Sommer R.J."/>
        </authorList>
    </citation>
    <scope>NUCLEOTIDE SEQUENCE</scope>
    <source>
        <strain evidence="9">RS0144</strain>
    </source>
</reference>
<dbReference type="InterPro" id="IPR003656">
    <property type="entry name" value="Znf_BED"/>
</dbReference>
<sequence>MGRKKKKVEKPWCWYCNRDFEDDKILIQHQKAKHFKCHMCHKKLFSGPGLAIHCMQVHKETIDKIPGAVVGRDSTEVEIYGMQGIPDDATRGGFEFEDMGGAAKRPRMDMMGMPPGMGGMMPGMHGGGGGPPVAGMPGGAPPFPGMPPFGMHGMPPFPPRKFIPDPGMPGMPPPPFMPPGFMGGRPGGPPGAPWGPPGGGPMGPPPPGFPGRMGMPGMPPMPQPHISGQSTVPSSYSDRTAQERSDRAPIPEGPLSLGGGGGYDNGAVKHEVKHEGDSDWASKTSSQLSAKIRIVHPDDHSISLEERRLNLLASRSSSHAAGYNYRQ</sequence>
<keyword evidence="2" id="KW-0479">Metal-binding</keyword>
<evidence type="ECO:0000256" key="2">
    <source>
        <dbReference type="ARBA" id="ARBA00022723"/>
    </source>
</evidence>
<feature type="compositionally biased region" description="Basic and acidic residues" evidence="7">
    <location>
        <begin position="267"/>
        <end position="277"/>
    </location>
</feature>
<accession>A0AAV5TRU0</accession>
<dbReference type="Proteomes" id="UP001432027">
    <property type="component" value="Unassembled WGS sequence"/>
</dbReference>
<dbReference type="GO" id="GO:0003677">
    <property type="term" value="F:DNA binding"/>
    <property type="evidence" value="ECO:0007669"/>
    <property type="project" value="InterPro"/>
</dbReference>
<evidence type="ECO:0000256" key="6">
    <source>
        <dbReference type="PROSITE-ProRule" id="PRU00027"/>
    </source>
</evidence>
<name>A0AAV5TRU0_9BILA</name>
<dbReference type="PROSITE" id="PS00028">
    <property type="entry name" value="ZINC_FINGER_C2H2_1"/>
    <property type="match status" value="2"/>
</dbReference>
<keyword evidence="3 6" id="KW-0863">Zinc-finger</keyword>
<keyword evidence="4" id="KW-0862">Zinc</keyword>
<feature type="compositionally biased region" description="Polar residues" evidence="7">
    <location>
        <begin position="226"/>
        <end position="239"/>
    </location>
</feature>
<dbReference type="CDD" id="cd20908">
    <property type="entry name" value="SUF4-like"/>
    <property type="match status" value="1"/>
</dbReference>
<feature type="compositionally biased region" description="Pro residues" evidence="7">
    <location>
        <begin position="187"/>
        <end position="209"/>
    </location>
</feature>
<evidence type="ECO:0000256" key="5">
    <source>
        <dbReference type="ARBA" id="ARBA00023242"/>
    </source>
</evidence>
<dbReference type="GO" id="GO:0008270">
    <property type="term" value="F:zinc ion binding"/>
    <property type="evidence" value="ECO:0007669"/>
    <property type="project" value="UniProtKB-KW"/>
</dbReference>
<organism evidence="9 10">
    <name type="scientific">Pristionchus entomophagus</name>
    <dbReference type="NCBI Taxonomy" id="358040"/>
    <lineage>
        <taxon>Eukaryota</taxon>
        <taxon>Metazoa</taxon>
        <taxon>Ecdysozoa</taxon>
        <taxon>Nematoda</taxon>
        <taxon>Chromadorea</taxon>
        <taxon>Rhabditida</taxon>
        <taxon>Rhabditina</taxon>
        <taxon>Diplogasteromorpha</taxon>
        <taxon>Diplogasteroidea</taxon>
        <taxon>Neodiplogasteridae</taxon>
        <taxon>Pristionchus</taxon>
    </lineage>
</organism>
<evidence type="ECO:0000256" key="1">
    <source>
        <dbReference type="ARBA" id="ARBA00004123"/>
    </source>
</evidence>
<comment type="subcellular location">
    <subcellularLocation>
        <location evidence="1">Nucleus</location>
    </subcellularLocation>
</comment>